<evidence type="ECO:0000313" key="1">
    <source>
        <dbReference type="EMBL" id="KAF2863573.1"/>
    </source>
</evidence>
<reference evidence="1" key="1">
    <citation type="journal article" date="2020" name="Stud. Mycol.">
        <title>101 Dothideomycetes genomes: a test case for predicting lifestyles and emergence of pathogens.</title>
        <authorList>
            <person name="Haridas S."/>
            <person name="Albert R."/>
            <person name="Binder M."/>
            <person name="Bloem J."/>
            <person name="Labutti K."/>
            <person name="Salamov A."/>
            <person name="Andreopoulos B."/>
            <person name="Baker S."/>
            <person name="Barry K."/>
            <person name="Bills G."/>
            <person name="Bluhm B."/>
            <person name="Cannon C."/>
            <person name="Castanera R."/>
            <person name="Culley D."/>
            <person name="Daum C."/>
            <person name="Ezra D."/>
            <person name="Gonzalez J."/>
            <person name="Henrissat B."/>
            <person name="Kuo A."/>
            <person name="Liang C."/>
            <person name="Lipzen A."/>
            <person name="Lutzoni F."/>
            <person name="Magnuson J."/>
            <person name="Mondo S."/>
            <person name="Nolan M."/>
            <person name="Ohm R."/>
            <person name="Pangilinan J."/>
            <person name="Park H.-J."/>
            <person name="Ramirez L."/>
            <person name="Alfaro M."/>
            <person name="Sun H."/>
            <person name="Tritt A."/>
            <person name="Yoshinaga Y."/>
            <person name="Zwiers L.-H."/>
            <person name="Turgeon B."/>
            <person name="Goodwin S."/>
            <person name="Spatafora J."/>
            <person name="Crous P."/>
            <person name="Grigoriev I."/>
        </authorList>
    </citation>
    <scope>NUCLEOTIDE SEQUENCE</scope>
    <source>
        <strain evidence="1">CBS 480.64</strain>
    </source>
</reference>
<organism evidence="1 2">
    <name type="scientific">Piedraia hortae CBS 480.64</name>
    <dbReference type="NCBI Taxonomy" id="1314780"/>
    <lineage>
        <taxon>Eukaryota</taxon>
        <taxon>Fungi</taxon>
        <taxon>Dikarya</taxon>
        <taxon>Ascomycota</taxon>
        <taxon>Pezizomycotina</taxon>
        <taxon>Dothideomycetes</taxon>
        <taxon>Dothideomycetidae</taxon>
        <taxon>Capnodiales</taxon>
        <taxon>Piedraiaceae</taxon>
        <taxon>Piedraia</taxon>
    </lineage>
</organism>
<dbReference type="AlphaFoldDB" id="A0A6A7C831"/>
<dbReference type="Gene3D" id="1.25.40.10">
    <property type="entry name" value="Tetratricopeptide repeat domain"/>
    <property type="match status" value="1"/>
</dbReference>
<gene>
    <name evidence="1" type="ORF">K470DRAFT_267996</name>
</gene>
<dbReference type="OrthoDB" id="4160981at2759"/>
<dbReference type="EMBL" id="MU005960">
    <property type="protein sequence ID" value="KAF2863573.1"/>
    <property type="molecule type" value="Genomic_DNA"/>
</dbReference>
<protein>
    <recommendedName>
        <fullName evidence="3">TPR-like protein</fullName>
    </recommendedName>
</protein>
<keyword evidence="2" id="KW-1185">Reference proteome</keyword>
<name>A0A6A7C831_9PEZI</name>
<accession>A0A6A7C831</accession>
<sequence>MDDPGIVRKIGEFGFLNPTLDEMKMKKKHYKGVLQTMQTTLGTDHPTNLVIVERFAYIYAYIGKFDDALLLFKRLYVWQATTVDQDNLDALETSQHLATVHMNLDQLDEALEPYEEASQGYINFLAPMHQHILETEYG</sequence>
<dbReference type="InterPro" id="IPR011990">
    <property type="entry name" value="TPR-like_helical_dom_sf"/>
</dbReference>
<evidence type="ECO:0000313" key="2">
    <source>
        <dbReference type="Proteomes" id="UP000799421"/>
    </source>
</evidence>
<proteinExistence type="predicted"/>
<dbReference type="SUPFAM" id="SSF48452">
    <property type="entry name" value="TPR-like"/>
    <property type="match status" value="1"/>
</dbReference>
<dbReference type="Proteomes" id="UP000799421">
    <property type="component" value="Unassembled WGS sequence"/>
</dbReference>
<evidence type="ECO:0008006" key="3">
    <source>
        <dbReference type="Google" id="ProtNLM"/>
    </source>
</evidence>